<dbReference type="STRING" id="126957.T1JJD8"/>
<accession>T1JJD8</accession>
<dbReference type="InterPro" id="IPR001537">
    <property type="entry name" value="SpoU_MeTrfase"/>
</dbReference>
<dbReference type="PANTHER" id="PTHR46103">
    <property type="entry name" value="RRNA METHYLTRANSFERASE 1, MITOCHONDRIAL"/>
    <property type="match status" value="1"/>
</dbReference>
<keyword evidence="7" id="KW-0809">Transit peptide</keyword>
<evidence type="ECO:0000256" key="1">
    <source>
        <dbReference type="ARBA" id="ARBA00004173"/>
    </source>
</evidence>
<dbReference type="Pfam" id="PF08032">
    <property type="entry name" value="SpoU_sub_bind"/>
    <property type="match status" value="1"/>
</dbReference>
<keyword evidence="3" id="KW-0698">rRNA processing</keyword>
<sequence>MEFHSILYHYWLVPWASQTVTRIGVNEGFVQIVETNAPRGAVSGDLIECVDGIKMKKQRKKHGEIDENSNNHNQKLCLDTKGEIIFGIHPILLALRSKRRNFYKLYLKQKTTELNPRLEEIKKMAENMNLPIELTRGKILDQLSGQRPHQSACMDCGNLETQFYTEVNEVEKNEKKRNSICLWLLLLRVKDPMNLGAIIRTAYFMGVDKILSTQIDSCPLTPVVSKASSGAMEIAPYFYIRNLIEFLKDKIGWGTQHFVFKRENGWEILGTVTNDESISTRNLSDFKLTKPTILIIGNEGDGLDTSVLELCTNNLSLKPGHQNSEKILSLNVSVATGIILHAILKNQ</sequence>
<comment type="subcellular location">
    <subcellularLocation>
        <location evidence="1">Mitochondrion</location>
    </subcellularLocation>
</comment>
<keyword evidence="4" id="KW-0489">Methyltransferase</keyword>
<keyword evidence="6" id="KW-0949">S-adenosyl-L-methionine</keyword>
<dbReference type="Pfam" id="PF00588">
    <property type="entry name" value="SpoU_methylase"/>
    <property type="match status" value="1"/>
</dbReference>
<dbReference type="InterPro" id="IPR029064">
    <property type="entry name" value="Ribosomal_eL30-like_sf"/>
</dbReference>
<dbReference type="CDD" id="cd18105">
    <property type="entry name" value="SpoU-like_MRM1"/>
    <property type="match status" value="1"/>
</dbReference>
<organism evidence="11 12">
    <name type="scientific">Strigamia maritima</name>
    <name type="common">European centipede</name>
    <name type="synonym">Geophilus maritimus</name>
    <dbReference type="NCBI Taxonomy" id="126957"/>
    <lineage>
        <taxon>Eukaryota</taxon>
        <taxon>Metazoa</taxon>
        <taxon>Ecdysozoa</taxon>
        <taxon>Arthropoda</taxon>
        <taxon>Myriapoda</taxon>
        <taxon>Chilopoda</taxon>
        <taxon>Pleurostigmophora</taxon>
        <taxon>Geophilomorpha</taxon>
        <taxon>Linotaeniidae</taxon>
        <taxon>Strigamia</taxon>
    </lineage>
</organism>
<dbReference type="Gene3D" id="3.40.1280.10">
    <property type="match status" value="1"/>
</dbReference>
<dbReference type="GO" id="GO:0005739">
    <property type="term" value="C:mitochondrion"/>
    <property type="evidence" value="ECO:0007669"/>
    <property type="project" value="UniProtKB-SubCell"/>
</dbReference>
<name>T1JJD8_STRMM</name>
<dbReference type="PANTHER" id="PTHR46103:SF1">
    <property type="entry name" value="RRNA METHYLTRANSFERASE 1, MITOCHONDRIAL"/>
    <property type="match status" value="1"/>
</dbReference>
<evidence type="ECO:0000256" key="4">
    <source>
        <dbReference type="ARBA" id="ARBA00022603"/>
    </source>
</evidence>
<dbReference type="InterPro" id="IPR013123">
    <property type="entry name" value="SpoU_subst-bd"/>
</dbReference>
<protein>
    <recommendedName>
        <fullName evidence="9">rRNA methyltransferase 1, mitochondrial</fullName>
    </recommendedName>
</protein>
<dbReference type="Gene3D" id="3.30.1330.30">
    <property type="match status" value="1"/>
</dbReference>
<dbReference type="EMBL" id="JH431397">
    <property type="status" value="NOT_ANNOTATED_CDS"/>
    <property type="molecule type" value="Genomic_DNA"/>
</dbReference>
<evidence type="ECO:0000256" key="8">
    <source>
        <dbReference type="ARBA" id="ARBA00023128"/>
    </source>
</evidence>
<evidence type="ECO:0000256" key="7">
    <source>
        <dbReference type="ARBA" id="ARBA00022946"/>
    </source>
</evidence>
<keyword evidence="8" id="KW-0496">Mitochondrion</keyword>
<dbReference type="GO" id="GO:0016435">
    <property type="term" value="F:rRNA (guanine) methyltransferase activity"/>
    <property type="evidence" value="ECO:0007669"/>
    <property type="project" value="TreeGrafter"/>
</dbReference>
<evidence type="ECO:0000256" key="2">
    <source>
        <dbReference type="ARBA" id="ARBA00007228"/>
    </source>
</evidence>
<dbReference type="EnsemblMetazoa" id="SMAR013968-RA">
    <property type="protein sequence ID" value="SMAR013968-PA"/>
    <property type="gene ID" value="SMAR013968"/>
</dbReference>
<dbReference type="SUPFAM" id="SSF55315">
    <property type="entry name" value="L30e-like"/>
    <property type="match status" value="1"/>
</dbReference>
<dbReference type="AlphaFoldDB" id="T1JJD8"/>
<evidence type="ECO:0000256" key="5">
    <source>
        <dbReference type="ARBA" id="ARBA00022679"/>
    </source>
</evidence>
<keyword evidence="12" id="KW-1185">Reference proteome</keyword>
<dbReference type="PhylomeDB" id="T1JJD8"/>
<dbReference type="InterPro" id="IPR029026">
    <property type="entry name" value="tRNA_m1G_MTases_N"/>
</dbReference>
<dbReference type="SUPFAM" id="SSF75217">
    <property type="entry name" value="alpha/beta knot"/>
    <property type="match status" value="1"/>
</dbReference>
<evidence type="ECO:0000313" key="11">
    <source>
        <dbReference type="EnsemblMetazoa" id="SMAR013968-PA"/>
    </source>
</evidence>
<reference evidence="11" key="2">
    <citation type="submission" date="2015-02" db="UniProtKB">
        <authorList>
            <consortium name="EnsemblMetazoa"/>
        </authorList>
    </citation>
    <scope>IDENTIFICATION</scope>
</reference>
<dbReference type="GO" id="GO:0003723">
    <property type="term" value="F:RNA binding"/>
    <property type="evidence" value="ECO:0007669"/>
    <property type="project" value="InterPro"/>
</dbReference>
<dbReference type="Proteomes" id="UP000014500">
    <property type="component" value="Unassembled WGS sequence"/>
</dbReference>
<proteinExistence type="inferred from homology"/>
<dbReference type="InterPro" id="IPR029028">
    <property type="entry name" value="Alpha/beta_knot_MTases"/>
</dbReference>
<comment type="similarity">
    <text evidence="2">Belongs to the class IV-like SAM-binding methyltransferase superfamily. RNA methyltransferase TrmH family.</text>
</comment>
<dbReference type="HOGENOM" id="CLU_021322_5_1_1"/>
<dbReference type="SMART" id="SM00967">
    <property type="entry name" value="SpoU_sub_bind"/>
    <property type="match status" value="1"/>
</dbReference>
<evidence type="ECO:0000313" key="12">
    <source>
        <dbReference type="Proteomes" id="UP000014500"/>
    </source>
</evidence>
<keyword evidence="5" id="KW-0808">Transferase</keyword>
<dbReference type="InterPro" id="IPR047182">
    <property type="entry name" value="MRM1"/>
</dbReference>
<reference evidence="12" key="1">
    <citation type="submission" date="2011-05" db="EMBL/GenBank/DDBJ databases">
        <authorList>
            <person name="Richards S.R."/>
            <person name="Qu J."/>
            <person name="Jiang H."/>
            <person name="Jhangiani S.N."/>
            <person name="Agravi P."/>
            <person name="Goodspeed R."/>
            <person name="Gross S."/>
            <person name="Mandapat C."/>
            <person name="Jackson L."/>
            <person name="Mathew T."/>
            <person name="Pu L."/>
            <person name="Thornton R."/>
            <person name="Saada N."/>
            <person name="Wilczek-Boney K.B."/>
            <person name="Lee S."/>
            <person name="Kovar C."/>
            <person name="Wu Y."/>
            <person name="Scherer S.E."/>
            <person name="Worley K.C."/>
            <person name="Muzny D.M."/>
            <person name="Gibbs R."/>
        </authorList>
    </citation>
    <scope>NUCLEOTIDE SEQUENCE</scope>
    <source>
        <strain evidence="12">Brora</strain>
    </source>
</reference>
<dbReference type="eggNOG" id="KOG0838">
    <property type="taxonomic scope" value="Eukaryota"/>
</dbReference>
<feature type="domain" description="RNA 2-O ribose methyltransferase substrate binding" evidence="10">
    <location>
        <begin position="84"/>
        <end position="162"/>
    </location>
</feature>
<evidence type="ECO:0000256" key="3">
    <source>
        <dbReference type="ARBA" id="ARBA00022552"/>
    </source>
</evidence>
<evidence type="ECO:0000259" key="10">
    <source>
        <dbReference type="SMART" id="SM00967"/>
    </source>
</evidence>
<evidence type="ECO:0000256" key="9">
    <source>
        <dbReference type="ARBA" id="ARBA00034881"/>
    </source>
</evidence>
<dbReference type="OMA" id="QVPPYEY"/>
<evidence type="ECO:0000256" key="6">
    <source>
        <dbReference type="ARBA" id="ARBA00022691"/>
    </source>
</evidence>
<dbReference type="InterPro" id="IPR047261">
    <property type="entry name" value="MRM1_MeTrfase_dom"/>
</dbReference>